<keyword evidence="3" id="KW-1185">Reference proteome</keyword>
<evidence type="ECO:0000313" key="2">
    <source>
        <dbReference type="EMBL" id="CAB9517931.1"/>
    </source>
</evidence>
<name>A0A9N8HL72_9STRA</name>
<accession>A0A9N8HL72</accession>
<protein>
    <submittedName>
        <fullName evidence="2">Uncharacterized protein</fullName>
    </submittedName>
</protein>
<gene>
    <name evidence="2" type="ORF">SEMRO_892_G216980.1</name>
</gene>
<feature type="region of interest" description="Disordered" evidence="1">
    <location>
        <begin position="1"/>
        <end position="48"/>
    </location>
</feature>
<dbReference type="AlphaFoldDB" id="A0A9N8HL72"/>
<organism evidence="2 3">
    <name type="scientific">Seminavis robusta</name>
    <dbReference type="NCBI Taxonomy" id="568900"/>
    <lineage>
        <taxon>Eukaryota</taxon>
        <taxon>Sar</taxon>
        <taxon>Stramenopiles</taxon>
        <taxon>Ochrophyta</taxon>
        <taxon>Bacillariophyta</taxon>
        <taxon>Bacillariophyceae</taxon>
        <taxon>Bacillariophycidae</taxon>
        <taxon>Naviculales</taxon>
        <taxon>Naviculaceae</taxon>
        <taxon>Seminavis</taxon>
    </lineage>
</organism>
<reference evidence="2" key="1">
    <citation type="submission" date="2020-06" db="EMBL/GenBank/DDBJ databases">
        <authorList>
            <consortium name="Plant Systems Biology data submission"/>
        </authorList>
    </citation>
    <scope>NUCLEOTIDE SEQUENCE</scope>
    <source>
        <strain evidence="2">D6</strain>
    </source>
</reference>
<evidence type="ECO:0000313" key="3">
    <source>
        <dbReference type="Proteomes" id="UP001153069"/>
    </source>
</evidence>
<sequence length="207" mass="22689">MKEEEAGKPGNLDSNHNQEQEHNEGQQEQVADTAAQGTSTILTAEKRNITYPKMSTTFGHTASPSAVDTIEPQQHHQEQRIVSHMLGTDESNRIGPIDTNVAWVDTIQNYDNHGIMPLPRLGRSTANSRAQVQPGAYPGGGDFQGIEENLETAETHIEPATEALDLLGFRPPTIEPENDNSGLVVANLVEDETAPQDLPQAQDYTWK</sequence>
<evidence type="ECO:0000256" key="1">
    <source>
        <dbReference type="SAM" id="MobiDB-lite"/>
    </source>
</evidence>
<dbReference type="Proteomes" id="UP001153069">
    <property type="component" value="Unassembled WGS sequence"/>
</dbReference>
<dbReference type="EMBL" id="CAICTM010000890">
    <property type="protein sequence ID" value="CAB9517931.1"/>
    <property type="molecule type" value="Genomic_DNA"/>
</dbReference>
<feature type="compositionally biased region" description="Basic and acidic residues" evidence="1">
    <location>
        <begin position="16"/>
        <end position="25"/>
    </location>
</feature>
<comment type="caution">
    <text evidence="2">The sequence shown here is derived from an EMBL/GenBank/DDBJ whole genome shotgun (WGS) entry which is preliminary data.</text>
</comment>
<proteinExistence type="predicted"/>